<dbReference type="PANTHER" id="PTHR47830">
    <property type="entry name" value="OS11G0534100 PROTEIN"/>
    <property type="match status" value="1"/>
</dbReference>
<reference evidence="7 8" key="1">
    <citation type="submission" date="2019-01" db="EMBL/GenBank/DDBJ databases">
        <title>Sequencing of cultivated peanut Arachis hypogaea provides insights into genome evolution and oil improvement.</title>
        <authorList>
            <person name="Chen X."/>
        </authorList>
    </citation>
    <scope>NUCLEOTIDE SEQUENCE [LARGE SCALE GENOMIC DNA]</scope>
    <source>
        <strain evidence="8">cv. Fuhuasheng</strain>
        <tissue evidence="7">Leaves</tissue>
    </source>
</reference>
<proteinExistence type="inferred from homology"/>
<dbReference type="PANTHER" id="PTHR47830:SF1">
    <property type="entry name" value="OS11G0534100 PROTEIN"/>
    <property type="match status" value="1"/>
</dbReference>
<feature type="transmembrane region" description="Helical" evidence="6">
    <location>
        <begin position="242"/>
        <end position="262"/>
    </location>
</feature>
<organism evidence="7 8">
    <name type="scientific">Arachis hypogaea</name>
    <name type="common">Peanut</name>
    <dbReference type="NCBI Taxonomy" id="3818"/>
    <lineage>
        <taxon>Eukaryota</taxon>
        <taxon>Viridiplantae</taxon>
        <taxon>Streptophyta</taxon>
        <taxon>Embryophyta</taxon>
        <taxon>Tracheophyta</taxon>
        <taxon>Spermatophyta</taxon>
        <taxon>Magnoliopsida</taxon>
        <taxon>eudicotyledons</taxon>
        <taxon>Gunneridae</taxon>
        <taxon>Pentapetalae</taxon>
        <taxon>rosids</taxon>
        <taxon>fabids</taxon>
        <taxon>Fabales</taxon>
        <taxon>Fabaceae</taxon>
        <taxon>Papilionoideae</taxon>
        <taxon>50 kb inversion clade</taxon>
        <taxon>dalbergioids sensu lato</taxon>
        <taxon>Dalbergieae</taxon>
        <taxon>Pterocarpus clade</taxon>
        <taxon>Arachis</taxon>
    </lineage>
</organism>
<sequence>MTTVLYHMVSSSALVSLGLYNLISTTRNYLKFPHTYAAKLFHPFPFPTTTLRHVPIYLTLLSLFLSIIHQLILSFYPDPLLKGHTPVHRLTSLHFATLLFLFLLLSLLILFSDSLSFDNSLLFALSSALFALHSNASSTASALQTSALEAHCLLVSARLSAIISFLCLILAAMPKLFSADAALSASLILRGLWTFQTGLSLHADAFIPEGCHRLLDVVNGVEGSTQCDLDESKLRAVALLDLAFLLQVVVVVVVVFATYAIVAKSVGARRLGSYEALPTNSNSGDANHQSVVLYGISIQVSYDGHQHHKYIASGPAFEKVTSESCTVC</sequence>
<comment type="subcellular location">
    <subcellularLocation>
        <location evidence="1">Membrane</location>
        <topology evidence="1">Multi-pass membrane protein</topology>
    </subcellularLocation>
</comment>
<dbReference type="Proteomes" id="UP000289738">
    <property type="component" value="Chromosome B06"/>
</dbReference>
<evidence type="ECO:0000256" key="4">
    <source>
        <dbReference type="ARBA" id="ARBA00022989"/>
    </source>
</evidence>
<protein>
    <submittedName>
        <fullName evidence="7">Uncharacterized protein</fullName>
    </submittedName>
</protein>
<comment type="similarity">
    <text evidence="2">Belongs to the TMEM45 family.</text>
</comment>
<evidence type="ECO:0000256" key="2">
    <source>
        <dbReference type="ARBA" id="ARBA00006948"/>
    </source>
</evidence>
<evidence type="ECO:0000256" key="6">
    <source>
        <dbReference type="SAM" id="Phobius"/>
    </source>
</evidence>
<keyword evidence="8" id="KW-1185">Reference proteome</keyword>
<feature type="transmembrane region" description="Helical" evidence="6">
    <location>
        <begin position="148"/>
        <end position="169"/>
    </location>
</feature>
<evidence type="ECO:0000313" key="7">
    <source>
        <dbReference type="EMBL" id="RYR04644.1"/>
    </source>
</evidence>
<dbReference type="EMBL" id="SDMP01000016">
    <property type="protein sequence ID" value="RYR04644.1"/>
    <property type="molecule type" value="Genomic_DNA"/>
</dbReference>
<keyword evidence="5 6" id="KW-0472">Membrane</keyword>
<keyword evidence="3 6" id="KW-0812">Transmembrane</keyword>
<keyword evidence="4 6" id="KW-1133">Transmembrane helix</keyword>
<name>A0A444YRW1_ARAHY</name>
<evidence type="ECO:0000256" key="5">
    <source>
        <dbReference type="ARBA" id="ARBA00023136"/>
    </source>
</evidence>
<comment type="caution">
    <text evidence="7">The sequence shown here is derived from an EMBL/GenBank/DDBJ whole genome shotgun (WGS) entry which is preliminary data.</text>
</comment>
<evidence type="ECO:0000313" key="8">
    <source>
        <dbReference type="Proteomes" id="UP000289738"/>
    </source>
</evidence>
<dbReference type="AlphaFoldDB" id="A0A444YRW1"/>
<evidence type="ECO:0000256" key="3">
    <source>
        <dbReference type="ARBA" id="ARBA00022692"/>
    </source>
</evidence>
<dbReference type="GO" id="GO:0016020">
    <property type="term" value="C:membrane"/>
    <property type="evidence" value="ECO:0007669"/>
    <property type="project" value="UniProtKB-SubCell"/>
</dbReference>
<accession>A0A444YRW1</accession>
<evidence type="ECO:0000256" key="1">
    <source>
        <dbReference type="ARBA" id="ARBA00004141"/>
    </source>
</evidence>
<dbReference type="InterPro" id="IPR006904">
    <property type="entry name" value="DUF716"/>
</dbReference>
<feature type="transmembrane region" description="Helical" evidence="6">
    <location>
        <begin position="93"/>
        <end position="112"/>
    </location>
</feature>
<feature type="transmembrane region" description="Helical" evidence="6">
    <location>
        <begin position="119"/>
        <end position="136"/>
    </location>
</feature>
<gene>
    <name evidence="7" type="ORF">Ahy_B06g084420</name>
</gene>
<dbReference type="Pfam" id="PF04819">
    <property type="entry name" value="DUF716"/>
    <property type="match status" value="1"/>
</dbReference>
<dbReference type="STRING" id="3818.A0A444YRW1"/>
<feature type="transmembrane region" description="Helical" evidence="6">
    <location>
        <begin position="54"/>
        <end position="73"/>
    </location>
</feature>